<feature type="domain" description="Heterokaryon incompatibility" evidence="1">
    <location>
        <begin position="22"/>
        <end position="169"/>
    </location>
</feature>
<dbReference type="InterPro" id="IPR058525">
    <property type="entry name" value="DUF8212"/>
</dbReference>
<protein>
    <submittedName>
        <fullName evidence="3">Heterokaryon incompatibility protein-domain-containing protein</fullName>
    </submittedName>
</protein>
<organism evidence="3 4">
    <name type="scientific">Apiospora arundinis</name>
    <dbReference type="NCBI Taxonomy" id="335852"/>
    <lineage>
        <taxon>Eukaryota</taxon>
        <taxon>Fungi</taxon>
        <taxon>Dikarya</taxon>
        <taxon>Ascomycota</taxon>
        <taxon>Pezizomycotina</taxon>
        <taxon>Sordariomycetes</taxon>
        <taxon>Xylariomycetidae</taxon>
        <taxon>Amphisphaeriales</taxon>
        <taxon>Apiosporaceae</taxon>
        <taxon>Apiospora</taxon>
    </lineage>
</organism>
<dbReference type="EMBL" id="JAPCWZ010000009">
    <property type="protein sequence ID" value="KAK8851141.1"/>
    <property type="molecule type" value="Genomic_DNA"/>
</dbReference>
<feature type="domain" description="DUF8212" evidence="2">
    <location>
        <begin position="260"/>
        <end position="285"/>
    </location>
</feature>
<keyword evidence="4" id="KW-1185">Reference proteome</keyword>
<evidence type="ECO:0000313" key="4">
    <source>
        <dbReference type="Proteomes" id="UP001390339"/>
    </source>
</evidence>
<dbReference type="PANTHER" id="PTHR10622:SF10">
    <property type="entry name" value="HET DOMAIN-CONTAINING PROTEIN"/>
    <property type="match status" value="1"/>
</dbReference>
<comment type="caution">
    <text evidence="3">The sequence shown here is derived from an EMBL/GenBank/DDBJ whole genome shotgun (WGS) entry which is preliminary data.</text>
</comment>
<name>A0ABR2HPX1_9PEZI</name>
<dbReference type="InterPro" id="IPR010730">
    <property type="entry name" value="HET"/>
</dbReference>
<gene>
    <name evidence="3" type="ORF">PGQ11_013620</name>
</gene>
<dbReference type="Pfam" id="PF06985">
    <property type="entry name" value="HET"/>
    <property type="match status" value="1"/>
</dbReference>
<accession>A0ABR2HPX1</accession>
<evidence type="ECO:0000259" key="1">
    <source>
        <dbReference type="Pfam" id="PF06985"/>
    </source>
</evidence>
<evidence type="ECO:0000259" key="2">
    <source>
        <dbReference type="Pfam" id="PF26640"/>
    </source>
</evidence>
<dbReference type="Pfam" id="PF26640">
    <property type="entry name" value="DUF8212"/>
    <property type="match status" value="1"/>
</dbReference>
<evidence type="ECO:0000313" key="3">
    <source>
        <dbReference type="EMBL" id="KAK8851141.1"/>
    </source>
</evidence>
<dbReference type="Proteomes" id="UP001390339">
    <property type="component" value="Unassembled WGS sequence"/>
</dbReference>
<reference evidence="3 4" key="1">
    <citation type="journal article" date="2024" name="IMA Fungus">
        <title>Apiospora arundinis, a panoply of carbohydrate-active enzymes and secondary metabolites.</title>
        <authorList>
            <person name="Sorensen T."/>
            <person name="Petersen C."/>
            <person name="Muurmann A.T."/>
            <person name="Christiansen J.V."/>
            <person name="Brundto M.L."/>
            <person name="Overgaard C.K."/>
            <person name="Boysen A.T."/>
            <person name="Wollenberg R.D."/>
            <person name="Larsen T.O."/>
            <person name="Sorensen J.L."/>
            <person name="Nielsen K.L."/>
            <person name="Sondergaard T.E."/>
        </authorList>
    </citation>
    <scope>NUCLEOTIDE SEQUENCE [LARGE SCALE GENOMIC DNA]</scope>
    <source>
        <strain evidence="3 4">AAU 773</strain>
    </source>
</reference>
<sequence length="606" mass="67620">MRLINVTSYLIKDFIGDDTPPYAILSHTWGPGEVTLQDMQAEFGGGDEAPYPSNNSSRIRASSKEGFSKIRYTCEQAAKDGLEWAWVDTCCIDKTSSAELSEAINSMYRWYNQADICYAYLVDVTLDLRSGGLESRPSRSPSTIHSALTLLDEAVAGSRWLTRGFTLQELLAPRDITFYNAHWTMIGSRNVKLRDALAFATGIDSVCLMSGEHARLADYSIATRMSWAAHRSCTRTEDVAYCLMGIFDINMPMLYGEGKKAFIRLQEEILKETEDHSLFAWSVTEDDVRAWCPTSIFAESPADFAGSGNIQRPATTSRGITSITKLGLSIQVGVAFPDLPEPPKEWPYYLYGEPYNLQYFTLDCGVIGARRRMEKPSRSRIKIALLQDTRGVICDPSTPSFCRLGVPWIETEPIIEVRHSKERTQEERTELKRIYIRKNLSLQEHNMFHHGTIQLSYSDRFSYILKGSTWLGSSDFAARVGRGGQLSMVSILTNPLVITDTVKWSITLLPVGVAVGIGLGPDTLHCRAMIIEGSQDADAVIAAFNKPGGPTTTCVDYKRKRGRLASDKVTTSTGYTRKVELFHDQFPSSTRGTNRRLHLLAILSAE</sequence>
<proteinExistence type="predicted"/>
<dbReference type="PANTHER" id="PTHR10622">
    <property type="entry name" value="HET DOMAIN-CONTAINING PROTEIN"/>
    <property type="match status" value="1"/>
</dbReference>